<geneLocation type="plasmid" evidence="2">
    <name>pcc1</name>
</geneLocation>
<reference evidence="2" key="1">
    <citation type="submission" date="2017-04" db="EMBL/GenBank/DDBJ databases">
        <title>Genome evolution of the luminous symbionts of deep sea anglerfish.</title>
        <authorList>
            <person name="Hendry T.A."/>
        </authorList>
    </citation>
    <scope>NUCLEOTIDE SEQUENCE [LARGE SCALE GENOMIC DNA]</scope>
    <source>
        <plasmid evidence="2">pcc1</plasmid>
    </source>
</reference>
<gene>
    <name evidence="1" type="ORF">BTN50_1641</name>
</gene>
<proteinExistence type="predicted"/>
<organism evidence="1 2">
    <name type="scientific">Candidatus Enterovibrio altilux</name>
    <dbReference type="NCBI Taxonomy" id="1927128"/>
    <lineage>
        <taxon>Bacteria</taxon>
        <taxon>Pseudomonadati</taxon>
        <taxon>Pseudomonadota</taxon>
        <taxon>Gammaproteobacteria</taxon>
        <taxon>Vibrionales</taxon>
        <taxon>Vibrionaceae</taxon>
        <taxon>Enterovibrio</taxon>
    </lineage>
</organism>
<protein>
    <submittedName>
        <fullName evidence="1">Uncharacterized protein</fullName>
    </submittedName>
</protein>
<accession>A0A291BAN7</accession>
<keyword evidence="2" id="KW-1185">Reference proteome</keyword>
<evidence type="ECO:0000313" key="1">
    <source>
        <dbReference type="EMBL" id="ATF10079.1"/>
    </source>
</evidence>
<dbReference type="KEGG" id="elux:BTN50_1641"/>
<sequence length="42" mass="4888">MVIEDAGQEDDEYIYSNLYEEITHPKSLELYRAKLEQLGING</sequence>
<evidence type="ECO:0000313" key="2">
    <source>
        <dbReference type="Proteomes" id="UP000218160"/>
    </source>
</evidence>
<keyword evidence="1" id="KW-0614">Plasmid</keyword>
<name>A0A291BAN7_9GAMM</name>
<dbReference type="AlphaFoldDB" id="A0A291BAN7"/>
<dbReference type="Proteomes" id="UP000218160">
    <property type="component" value="Plasmid pCC1"/>
</dbReference>
<dbReference type="EMBL" id="CP020661">
    <property type="protein sequence ID" value="ATF10079.1"/>
    <property type="molecule type" value="Genomic_DNA"/>
</dbReference>